<protein>
    <recommendedName>
        <fullName evidence="4">CCHC-type domain-containing protein</fullName>
    </recommendedName>
</protein>
<name>A0A444YS30_ARAHY</name>
<dbReference type="PANTHER" id="PTHR31286:SF99">
    <property type="entry name" value="DUF4283 DOMAIN-CONTAINING PROTEIN"/>
    <property type="match status" value="1"/>
</dbReference>
<comment type="caution">
    <text evidence="2">The sequence shown here is derived from an EMBL/GenBank/DDBJ whole genome shotgun (WGS) entry which is preliminary data.</text>
</comment>
<dbReference type="STRING" id="3818.A0A444YS30"/>
<dbReference type="InterPro" id="IPR040256">
    <property type="entry name" value="At4g02000-like"/>
</dbReference>
<dbReference type="EMBL" id="SDMP01000016">
    <property type="protein sequence ID" value="RYR04715.1"/>
    <property type="molecule type" value="Genomic_DNA"/>
</dbReference>
<evidence type="ECO:0000256" key="1">
    <source>
        <dbReference type="SAM" id="MobiDB-lite"/>
    </source>
</evidence>
<dbReference type="GO" id="GO:0003676">
    <property type="term" value="F:nucleic acid binding"/>
    <property type="evidence" value="ECO:0007669"/>
    <property type="project" value="InterPro"/>
</dbReference>
<gene>
    <name evidence="2" type="ORF">Ahy_B06g084491</name>
</gene>
<dbReference type="PANTHER" id="PTHR31286">
    <property type="entry name" value="GLYCINE-RICH CELL WALL STRUCTURAL PROTEIN 1.8-LIKE"/>
    <property type="match status" value="1"/>
</dbReference>
<proteinExistence type="predicted"/>
<dbReference type="Proteomes" id="UP000289738">
    <property type="component" value="Chromosome B06"/>
</dbReference>
<dbReference type="InterPro" id="IPR036875">
    <property type="entry name" value="Znf_CCHC_sf"/>
</dbReference>
<dbReference type="AlphaFoldDB" id="A0A444YS30"/>
<evidence type="ECO:0008006" key="4">
    <source>
        <dbReference type="Google" id="ProtNLM"/>
    </source>
</evidence>
<feature type="compositionally biased region" description="Basic and acidic residues" evidence="1">
    <location>
        <begin position="85"/>
        <end position="104"/>
    </location>
</feature>
<dbReference type="SUPFAM" id="SSF57756">
    <property type="entry name" value="Retrovirus zinc finger-like domains"/>
    <property type="match status" value="1"/>
</dbReference>
<evidence type="ECO:0000313" key="3">
    <source>
        <dbReference type="Proteomes" id="UP000289738"/>
    </source>
</evidence>
<dbReference type="GO" id="GO:0008270">
    <property type="term" value="F:zinc ion binding"/>
    <property type="evidence" value="ECO:0007669"/>
    <property type="project" value="InterPro"/>
</dbReference>
<evidence type="ECO:0000313" key="2">
    <source>
        <dbReference type="EMBL" id="RYR04715.1"/>
    </source>
</evidence>
<reference evidence="2 3" key="1">
    <citation type="submission" date="2019-01" db="EMBL/GenBank/DDBJ databases">
        <title>Sequencing of cultivated peanut Arachis hypogaea provides insights into genome evolution and oil improvement.</title>
        <authorList>
            <person name="Chen X."/>
        </authorList>
    </citation>
    <scope>NUCLEOTIDE SEQUENCE [LARGE SCALE GENOMIC DNA]</scope>
    <source>
        <strain evidence="3">cv. Fuhuasheng</strain>
        <tissue evidence="2">Leaves</tissue>
    </source>
</reference>
<organism evidence="2 3">
    <name type="scientific">Arachis hypogaea</name>
    <name type="common">Peanut</name>
    <dbReference type="NCBI Taxonomy" id="3818"/>
    <lineage>
        <taxon>Eukaryota</taxon>
        <taxon>Viridiplantae</taxon>
        <taxon>Streptophyta</taxon>
        <taxon>Embryophyta</taxon>
        <taxon>Tracheophyta</taxon>
        <taxon>Spermatophyta</taxon>
        <taxon>Magnoliopsida</taxon>
        <taxon>eudicotyledons</taxon>
        <taxon>Gunneridae</taxon>
        <taxon>Pentapetalae</taxon>
        <taxon>rosids</taxon>
        <taxon>fabids</taxon>
        <taxon>Fabales</taxon>
        <taxon>Fabaceae</taxon>
        <taxon>Papilionoideae</taxon>
        <taxon>50 kb inversion clade</taxon>
        <taxon>dalbergioids sensu lato</taxon>
        <taxon>Dalbergieae</taxon>
        <taxon>Pterocarpus clade</taxon>
        <taxon>Arachis</taxon>
    </lineage>
</organism>
<accession>A0A444YS30</accession>
<feature type="region of interest" description="Disordered" evidence="1">
    <location>
        <begin position="68"/>
        <end position="104"/>
    </location>
</feature>
<sequence>MEGIEKENTRDKCKGKFARLCVELDLTESLVSQYSISGFRYKAEYEGSYNICFSCAIVGHEKANCPKNKNSIQSTRSTTVTAIEGGKKPTEKDSAGRRIVRDNE</sequence>
<feature type="compositionally biased region" description="Polar residues" evidence="1">
    <location>
        <begin position="68"/>
        <end position="81"/>
    </location>
</feature>
<keyword evidence="3" id="KW-1185">Reference proteome</keyword>